<dbReference type="InterPro" id="IPR014600">
    <property type="entry name" value="UCP035905_mem"/>
</dbReference>
<feature type="region of interest" description="Disordered" evidence="1">
    <location>
        <begin position="113"/>
        <end position="133"/>
    </location>
</feature>
<keyword evidence="2" id="KW-0472">Membrane</keyword>
<feature type="transmembrane region" description="Helical" evidence="2">
    <location>
        <begin position="638"/>
        <end position="656"/>
    </location>
</feature>
<feature type="transmembrane region" description="Helical" evidence="2">
    <location>
        <begin position="6"/>
        <end position="36"/>
    </location>
</feature>
<dbReference type="RefSeq" id="WP_211948337.1">
    <property type="nucleotide sequence ID" value="NZ_CAJPUY010000011.1"/>
</dbReference>
<feature type="transmembrane region" description="Helical" evidence="2">
    <location>
        <begin position="695"/>
        <end position="713"/>
    </location>
</feature>
<feature type="region of interest" description="Disordered" evidence="1">
    <location>
        <begin position="41"/>
        <end position="66"/>
    </location>
</feature>
<feature type="transmembrane region" description="Helical" evidence="2">
    <location>
        <begin position="344"/>
        <end position="361"/>
    </location>
</feature>
<keyword evidence="2" id="KW-0812">Transmembrane</keyword>
<name>A0A916MVY8_9BURK</name>
<feature type="transmembrane region" description="Helical" evidence="2">
    <location>
        <begin position="270"/>
        <end position="289"/>
    </location>
</feature>
<feature type="transmembrane region" description="Helical" evidence="2">
    <location>
        <begin position="373"/>
        <end position="391"/>
    </location>
</feature>
<feature type="transmembrane region" description="Helical" evidence="2">
    <location>
        <begin position="791"/>
        <end position="814"/>
    </location>
</feature>
<feature type="transmembrane region" description="Helical" evidence="2">
    <location>
        <begin position="668"/>
        <end position="689"/>
    </location>
</feature>
<dbReference type="Pfam" id="PF10101">
    <property type="entry name" value="DUF2339"/>
    <property type="match status" value="1"/>
</dbReference>
<evidence type="ECO:0000256" key="2">
    <source>
        <dbReference type="SAM" id="Phobius"/>
    </source>
</evidence>
<feature type="transmembrane region" description="Helical" evidence="2">
    <location>
        <begin position="598"/>
        <end position="618"/>
    </location>
</feature>
<evidence type="ECO:0008006" key="5">
    <source>
        <dbReference type="Google" id="ProtNLM"/>
    </source>
</evidence>
<feature type="transmembrane region" description="Helical" evidence="2">
    <location>
        <begin position="427"/>
        <end position="447"/>
    </location>
</feature>
<gene>
    <name evidence="3" type="ORF">LMG31506_03407</name>
</gene>
<feature type="transmembrane region" description="Helical" evidence="2">
    <location>
        <begin position="933"/>
        <end position="951"/>
    </location>
</feature>
<feature type="transmembrane region" description="Helical" evidence="2">
    <location>
        <begin position="241"/>
        <end position="264"/>
    </location>
</feature>
<dbReference type="PIRSF" id="PIRSF035905">
    <property type="entry name" value="UCP035905_mp"/>
    <property type="match status" value="1"/>
</dbReference>
<evidence type="ECO:0000313" key="4">
    <source>
        <dbReference type="Proteomes" id="UP000672934"/>
    </source>
</evidence>
<evidence type="ECO:0000313" key="3">
    <source>
        <dbReference type="EMBL" id="CAG2146421.1"/>
    </source>
</evidence>
<feature type="transmembrane region" description="Helical" evidence="2">
    <location>
        <begin position="459"/>
        <end position="476"/>
    </location>
</feature>
<feature type="transmembrane region" description="Helical" evidence="2">
    <location>
        <begin position="760"/>
        <end position="779"/>
    </location>
</feature>
<protein>
    <recommendedName>
        <fullName evidence="5">DUF2339 domain-containing protein</fullName>
    </recommendedName>
</protein>
<feature type="transmembrane region" description="Helical" evidence="2">
    <location>
        <begin position="217"/>
        <end position="234"/>
    </location>
</feature>
<feature type="transmembrane region" description="Helical" evidence="2">
    <location>
        <begin position="294"/>
        <end position="314"/>
    </location>
</feature>
<feature type="transmembrane region" description="Helical" evidence="2">
    <location>
        <begin position="482"/>
        <end position="497"/>
    </location>
</feature>
<sequence length="990" mass="104642">MRWLFGVIGLVIGAAVGGIAGAALGAVLGFGFGLMVTDRPGPSNASAGPRWRTDAEGRPVAASQPGLASRVEKLELELQALRRELAAMRSAMVAGESETTAPHRGIPAIPANEAIGAKPGAPEDSPGETGRSAALSAPPAFAIEAGAPAEPTAAAPPPSHQRPMAPDEIGRLWTAARDWLLGGNSVVRVGILILFFGVAFLLKYASDNSLLPVELRMAGVAAGAVVLLGLGWWLRERRPGYALVLQGGGIGVLYLTVFAATRLYGLLPPALAFPLLVVVCALAAGISILQDAPVLAVTGSVGGFLAPVLISTGAGSHVALFSYYALLNAGILAIAWFRAWRSLNLLGFVFTFVIGTAWGVLRYERALFATTEPFLVLFFLMYTGISLLYALRRRVKLLGYVDGPLVFGTPLVAIGLQSAMVRDIPFAMAWSALALAAYYLALAAWLLPRRARLGLMFESMLALGVIFATLVVPLAFDGQTTSAVWAVEGAAIVWAGLRQRRRLAVGTGLVLQLLAGGALLSSVLSAPLPESVWPMLNNRYLGTLLLALAGIFSGWQLQGQRTRADGTAALASAGPASAESSAADPGSARPADAGPGQFLVEATALSVVAGIWGLLWWLGGAVAEIDRWATRDGWTLRTEIEALAALAVATGWLSHLARRLLAWPLAGVPSLALGPVLGLLALSVCFVPAASPLGGAGALVWLLAFAAAYLLLWRQQREAAASDAILGPVHAWLFWVLCALLSTEAYWRLRAYVPEGAWSWSAWAFGYGGLLALLAAWGWRLRWPVVRYVRAYLLWGAAPLAVLLWLWTLASIVSDGNAAPLPYVPLINPLDVAQALALLSLLLWGKRLSAMNLPGTFGASRADWLRGIAILAAGTVFLWLNAVLLRTLHHWAGVPYTLSGLTGSTLVQASLSVFWAVLALVMMVTATRRAARMPWWIGGVLLIVTVAKLFLLDLSFVRGMERIVAFIGIGVLLLLIGYFSPLPPKAKESA</sequence>
<reference evidence="3" key="1">
    <citation type="submission" date="2021-03" db="EMBL/GenBank/DDBJ databases">
        <authorList>
            <person name="Peeters C."/>
        </authorList>
    </citation>
    <scope>NUCLEOTIDE SEQUENCE</scope>
    <source>
        <strain evidence="3">LMG 31506</strain>
    </source>
</reference>
<feature type="transmembrane region" description="Helical" evidence="2">
    <location>
        <begin position="963"/>
        <end position="982"/>
    </location>
</feature>
<feature type="transmembrane region" description="Helical" evidence="2">
    <location>
        <begin position="540"/>
        <end position="557"/>
    </location>
</feature>
<feature type="transmembrane region" description="Helical" evidence="2">
    <location>
        <begin position="905"/>
        <end position="926"/>
    </location>
</feature>
<dbReference type="EMBL" id="CAJPUY010000011">
    <property type="protein sequence ID" value="CAG2146421.1"/>
    <property type="molecule type" value="Genomic_DNA"/>
</dbReference>
<comment type="caution">
    <text evidence="3">The sequence shown here is derived from an EMBL/GenBank/DDBJ whole genome shotgun (WGS) entry which is preliminary data.</text>
</comment>
<dbReference type="PANTHER" id="PTHR38434:SF1">
    <property type="entry name" value="BLL2549 PROTEIN"/>
    <property type="match status" value="1"/>
</dbReference>
<evidence type="ECO:0000256" key="1">
    <source>
        <dbReference type="SAM" id="MobiDB-lite"/>
    </source>
</evidence>
<feature type="transmembrane region" description="Helical" evidence="2">
    <location>
        <begin position="186"/>
        <end position="205"/>
    </location>
</feature>
<feature type="transmembrane region" description="Helical" evidence="2">
    <location>
        <begin position="725"/>
        <end position="748"/>
    </location>
</feature>
<feature type="transmembrane region" description="Helical" evidence="2">
    <location>
        <begin position="509"/>
        <end position="528"/>
    </location>
</feature>
<keyword evidence="2" id="KW-1133">Transmembrane helix</keyword>
<dbReference type="InterPro" id="IPR019286">
    <property type="entry name" value="DUF2339_TM"/>
</dbReference>
<organism evidence="3 4">
    <name type="scientific">Cupriavidus yeoncheonensis</name>
    <dbReference type="NCBI Taxonomy" id="1462994"/>
    <lineage>
        <taxon>Bacteria</taxon>
        <taxon>Pseudomonadati</taxon>
        <taxon>Pseudomonadota</taxon>
        <taxon>Betaproteobacteria</taxon>
        <taxon>Burkholderiales</taxon>
        <taxon>Burkholderiaceae</taxon>
        <taxon>Cupriavidus</taxon>
    </lineage>
</organism>
<dbReference type="Proteomes" id="UP000672934">
    <property type="component" value="Unassembled WGS sequence"/>
</dbReference>
<feature type="transmembrane region" description="Helical" evidence="2">
    <location>
        <begin position="826"/>
        <end position="844"/>
    </location>
</feature>
<dbReference type="AlphaFoldDB" id="A0A916MVY8"/>
<keyword evidence="4" id="KW-1185">Reference proteome</keyword>
<feature type="transmembrane region" description="Helical" evidence="2">
    <location>
        <begin position="864"/>
        <end position="885"/>
    </location>
</feature>
<dbReference type="PANTHER" id="PTHR38434">
    <property type="entry name" value="BLL2549 PROTEIN"/>
    <property type="match status" value="1"/>
</dbReference>
<feature type="transmembrane region" description="Helical" evidence="2">
    <location>
        <begin position="403"/>
        <end position="421"/>
    </location>
</feature>
<proteinExistence type="predicted"/>
<feature type="transmembrane region" description="Helical" evidence="2">
    <location>
        <begin position="320"/>
        <end position="337"/>
    </location>
</feature>
<accession>A0A916MVY8</accession>